<keyword evidence="5" id="KW-1185">Reference proteome</keyword>
<organism evidence="4 5">
    <name type="scientific">Plenodomus tracheiphilus IPT5</name>
    <dbReference type="NCBI Taxonomy" id="1408161"/>
    <lineage>
        <taxon>Eukaryota</taxon>
        <taxon>Fungi</taxon>
        <taxon>Dikarya</taxon>
        <taxon>Ascomycota</taxon>
        <taxon>Pezizomycotina</taxon>
        <taxon>Dothideomycetes</taxon>
        <taxon>Pleosporomycetidae</taxon>
        <taxon>Pleosporales</taxon>
        <taxon>Pleosporineae</taxon>
        <taxon>Leptosphaeriaceae</taxon>
        <taxon>Plenodomus</taxon>
    </lineage>
</organism>
<evidence type="ECO:0000313" key="4">
    <source>
        <dbReference type="EMBL" id="KAF2852653.1"/>
    </source>
</evidence>
<dbReference type="PANTHER" id="PTHR44229">
    <property type="entry name" value="15-HYDROXYPROSTAGLANDIN DEHYDROGENASE [NAD(+)]"/>
    <property type="match status" value="1"/>
</dbReference>
<sequence length="292" mass="32040">MLNENKNAYITGGASGIGRALTIQLLEAGWRVFVADRDPSGVQTVATSHNQRHPILGFTECEVSSWDSQLAAFQQGLMFLEGRIDFVAPVAGIGEKQWLPFGAESNCMSAGEFAKPNLSVVDVDLTGVLYTISLAVQQFRRQDILEDDRWQFRGKIGLVGSVCGLYCVPALPIYTAAKHAVIGLTRSYGKLLQEECITVNALAPHVVRTAISSDVFYDKLEAEGLLTPMDSLMEAFWDMLNGSASGQVYECGPESKSWQLREGTNYLDEKSKMCCELLQEIARARGLHYASS</sequence>
<dbReference type="InterPro" id="IPR036291">
    <property type="entry name" value="NAD(P)-bd_dom_sf"/>
</dbReference>
<comment type="similarity">
    <text evidence="1">Belongs to the short-chain dehydrogenases/reductases (SDR) family.</text>
</comment>
<dbReference type="Proteomes" id="UP000799423">
    <property type="component" value="Unassembled WGS sequence"/>
</dbReference>
<dbReference type="PRINTS" id="PR00081">
    <property type="entry name" value="GDHRDH"/>
</dbReference>
<proteinExistence type="inferred from homology"/>
<dbReference type="PROSITE" id="PS00061">
    <property type="entry name" value="ADH_SHORT"/>
    <property type="match status" value="1"/>
</dbReference>
<dbReference type="SUPFAM" id="SSF51735">
    <property type="entry name" value="NAD(P)-binding Rossmann-fold domains"/>
    <property type="match status" value="1"/>
</dbReference>
<keyword evidence="2" id="KW-0521">NADP</keyword>
<protein>
    <submittedName>
        <fullName evidence="4">NAD(P)-binding protein</fullName>
    </submittedName>
</protein>
<dbReference type="AlphaFoldDB" id="A0A6A7BBE4"/>
<dbReference type="PANTHER" id="PTHR44229:SF4">
    <property type="entry name" value="15-HYDROXYPROSTAGLANDIN DEHYDROGENASE [NAD(+)]"/>
    <property type="match status" value="1"/>
</dbReference>
<dbReference type="Pfam" id="PF00106">
    <property type="entry name" value="adh_short"/>
    <property type="match status" value="1"/>
</dbReference>
<dbReference type="GO" id="GO:0005737">
    <property type="term" value="C:cytoplasm"/>
    <property type="evidence" value="ECO:0007669"/>
    <property type="project" value="TreeGrafter"/>
</dbReference>
<evidence type="ECO:0000256" key="3">
    <source>
        <dbReference type="ARBA" id="ARBA00023002"/>
    </source>
</evidence>
<dbReference type="GO" id="GO:0016616">
    <property type="term" value="F:oxidoreductase activity, acting on the CH-OH group of donors, NAD or NADP as acceptor"/>
    <property type="evidence" value="ECO:0007669"/>
    <property type="project" value="TreeGrafter"/>
</dbReference>
<dbReference type="Gene3D" id="3.40.50.720">
    <property type="entry name" value="NAD(P)-binding Rossmann-like Domain"/>
    <property type="match status" value="1"/>
</dbReference>
<dbReference type="InterPro" id="IPR002347">
    <property type="entry name" value="SDR_fam"/>
</dbReference>
<dbReference type="OrthoDB" id="37659at2759"/>
<keyword evidence="3" id="KW-0560">Oxidoreductase</keyword>
<gene>
    <name evidence="4" type="ORF">T440DRAFT_516489</name>
</gene>
<accession>A0A6A7BBE4</accession>
<dbReference type="EMBL" id="MU006298">
    <property type="protein sequence ID" value="KAF2852653.1"/>
    <property type="molecule type" value="Genomic_DNA"/>
</dbReference>
<evidence type="ECO:0000256" key="1">
    <source>
        <dbReference type="ARBA" id="ARBA00006484"/>
    </source>
</evidence>
<dbReference type="InterPro" id="IPR020904">
    <property type="entry name" value="Sc_DH/Rdtase_CS"/>
</dbReference>
<evidence type="ECO:0000313" key="5">
    <source>
        <dbReference type="Proteomes" id="UP000799423"/>
    </source>
</evidence>
<evidence type="ECO:0000256" key="2">
    <source>
        <dbReference type="ARBA" id="ARBA00022857"/>
    </source>
</evidence>
<reference evidence="4" key="1">
    <citation type="submission" date="2020-01" db="EMBL/GenBank/DDBJ databases">
        <authorList>
            <consortium name="DOE Joint Genome Institute"/>
            <person name="Haridas S."/>
            <person name="Albert R."/>
            <person name="Binder M."/>
            <person name="Bloem J."/>
            <person name="Labutti K."/>
            <person name="Salamov A."/>
            <person name="Andreopoulos B."/>
            <person name="Baker S.E."/>
            <person name="Barry K."/>
            <person name="Bills G."/>
            <person name="Bluhm B.H."/>
            <person name="Cannon C."/>
            <person name="Castanera R."/>
            <person name="Culley D.E."/>
            <person name="Daum C."/>
            <person name="Ezra D."/>
            <person name="Gonzalez J.B."/>
            <person name="Henrissat B."/>
            <person name="Kuo A."/>
            <person name="Liang C."/>
            <person name="Lipzen A."/>
            <person name="Lutzoni F."/>
            <person name="Magnuson J."/>
            <person name="Mondo S."/>
            <person name="Nolan M."/>
            <person name="Ohm R."/>
            <person name="Pangilinan J."/>
            <person name="Park H.-J."/>
            <person name="Ramirez L."/>
            <person name="Alfaro M."/>
            <person name="Sun H."/>
            <person name="Tritt A."/>
            <person name="Yoshinaga Y."/>
            <person name="Zwiers L.-H."/>
            <person name="Turgeon B.G."/>
            <person name="Goodwin S.B."/>
            <person name="Spatafora J.W."/>
            <person name="Crous P.W."/>
            <person name="Grigoriev I.V."/>
        </authorList>
    </citation>
    <scope>NUCLEOTIDE SEQUENCE</scope>
    <source>
        <strain evidence="4">IPT5</strain>
    </source>
</reference>
<name>A0A6A7BBE4_9PLEO</name>